<dbReference type="Proteomes" id="UP000237144">
    <property type="component" value="Unassembled WGS sequence"/>
</dbReference>
<feature type="region of interest" description="Disordered" evidence="2">
    <location>
        <begin position="807"/>
        <end position="849"/>
    </location>
</feature>
<dbReference type="Pfam" id="PF01633">
    <property type="entry name" value="Choline_kinase"/>
    <property type="match status" value="2"/>
</dbReference>
<feature type="region of interest" description="Disordered" evidence="2">
    <location>
        <begin position="498"/>
        <end position="538"/>
    </location>
</feature>
<dbReference type="InterPro" id="IPR011009">
    <property type="entry name" value="Kinase-like_dom_sf"/>
</dbReference>
<evidence type="ECO:0000256" key="1">
    <source>
        <dbReference type="ARBA" id="ARBA00038211"/>
    </source>
</evidence>
<evidence type="ECO:0000313" key="3">
    <source>
        <dbReference type="EMBL" id="POY70729.1"/>
    </source>
</evidence>
<dbReference type="Gene3D" id="3.90.1200.10">
    <property type="match status" value="1"/>
</dbReference>
<feature type="compositionally biased region" description="Basic and acidic residues" evidence="2">
    <location>
        <begin position="26"/>
        <end position="37"/>
    </location>
</feature>
<evidence type="ECO:0000313" key="4">
    <source>
        <dbReference type="Proteomes" id="UP000237144"/>
    </source>
</evidence>
<name>A0A2S5B1R7_9BASI</name>
<keyword evidence="4" id="KW-1185">Reference proteome</keyword>
<dbReference type="SUPFAM" id="SSF56112">
    <property type="entry name" value="Protein kinase-like (PK-like)"/>
    <property type="match status" value="1"/>
</dbReference>
<feature type="compositionally biased region" description="Pro residues" evidence="2">
    <location>
        <begin position="824"/>
        <end position="837"/>
    </location>
</feature>
<dbReference type="Gene3D" id="3.30.200.20">
    <property type="entry name" value="Phosphorylase Kinase, domain 1"/>
    <property type="match status" value="1"/>
</dbReference>
<feature type="compositionally biased region" description="Acidic residues" evidence="2">
    <location>
        <begin position="42"/>
        <end position="56"/>
    </location>
</feature>
<feature type="compositionally biased region" description="Low complexity" evidence="2">
    <location>
        <begin position="838"/>
        <end position="848"/>
    </location>
</feature>
<dbReference type="STRING" id="741276.A0A2S5B1R7"/>
<feature type="region of interest" description="Disordered" evidence="2">
    <location>
        <begin position="399"/>
        <end position="456"/>
    </location>
</feature>
<protein>
    <recommendedName>
        <fullName evidence="5">Choline kinase</fullName>
    </recommendedName>
</protein>
<reference evidence="3 4" key="1">
    <citation type="journal article" date="2018" name="Front. Microbiol.">
        <title>Prospects for Fungal Bioremediation of Acidic Radioactive Waste Sites: Characterization and Genome Sequence of Rhodotorula taiwanensis MD1149.</title>
        <authorList>
            <person name="Tkavc R."/>
            <person name="Matrosova V.Y."/>
            <person name="Grichenko O.E."/>
            <person name="Gostincar C."/>
            <person name="Volpe R.P."/>
            <person name="Klimenkova P."/>
            <person name="Gaidamakova E.K."/>
            <person name="Zhou C.E."/>
            <person name="Stewart B.J."/>
            <person name="Lyman M.G."/>
            <person name="Malfatti S.A."/>
            <person name="Rubinfeld B."/>
            <person name="Courtot M."/>
            <person name="Singh J."/>
            <person name="Dalgard C.L."/>
            <person name="Hamilton T."/>
            <person name="Frey K.G."/>
            <person name="Gunde-Cimerman N."/>
            <person name="Dugan L."/>
            <person name="Daly M.J."/>
        </authorList>
    </citation>
    <scope>NUCLEOTIDE SEQUENCE [LARGE SCALE GENOMIC DNA]</scope>
    <source>
        <strain evidence="3 4">MD1149</strain>
    </source>
</reference>
<feature type="region of interest" description="Disordered" evidence="2">
    <location>
        <begin position="205"/>
        <end position="306"/>
    </location>
</feature>
<dbReference type="GO" id="GO:0006646">
    <property type="term" value="P:phosphatidylethanolamine biosynthetic process"/>
    <property type="evidence" value="ECO:0007669"/>
    <property type="project" value="TreeGrafter"/>
</dbReference>
<comment type="similarity">
    <text evidence="1">Belongs to the choline/ethanolamine kinase family.</text>
</comment>
<evidence type="ECO:0000256" key="2">
    <source>
        <dbReference type="SAM" id="MobiDB-lite"/>
    </source>
</evidence>
<gene>
    <name evidence="3" type="ORF">BMF94_6139</name>
</gene>
<evidence type="ECO:0008006" key="5">
    <source>
        <dbReference type="Google" id="ProtNLM"/>
    </source>
</evidence>
<dbReference type="GO" id="GO:0004103">
    <property type="term" value="F:choline kinase activity"/>
    <property type="evidence" value="ECO:0007669"/>
    <property type="project" value="TreeGrafter"/>
</dbReference>
<feature type="compositionally biased region" description="Low complexity" evidence="2">
    <location>
        <begin position="443"/>
        <end position="456"/>
    </location>
</feature>
<feature type="compositionally biased region" description="Polar residues" evidence="2">
    <location>
        <begin position="501"/>
        <end position="519"/>
    </location>
</feature>
<accession>A0A2S5B1R7</accession>
<sequence>MPSNHRESIMVQIPPATSPVLLPRTSRTDSDLARSTRTDSQPVDDDYEDGDGDFETEANYRNSDLVDADDLEFVAPGQWDGGASHQLGGSADPYGYADDDDDDVPDFDIMDDGDFDVEDWTLEDGHIDGVPSCNVRLDAKIYQQPEFLAQLMVLLRDELATPGWANLPRNLPPTVVQVQRISGALTNAVFFVSIPEVDVELAVDDTASSPSATPATTARGDPFEDSDVPPHALPATVFSELERGRAGGASTPRPAEVDDTSLQNTPQVVKISLPGSMPDEPAPDADSGTPSPVDPASPSGSGPNRVRIEATKLSAPTILLRVYGPQSGSLISRRTELHILHTLSSQYNIGAHVLGTFANGRVEEYFHSRALVKEEMRDPRVSRWIGRRMRELHSVELQQITPLPTEEELDKLEERRRRNREKHGTQQRPGPDPLVHQRHQRENSASAKSPMSSASAYSTSSASSVFSFGTNSSSSSIYSNSSVASNATINSGSARSLYGSVPTSLHSSPNLLPQRTPSEVSVGERKRPRQRGSSSRGRQWRAADKLCVWENITCWTRQAKNVLRELDELAQLPGFARLLSTASSASTPAGPEFRVGEHVTPLATPSRLFAVRSALNIPLFEQQVRLYRQFVHRAEREIGKSKRVFAHNDTQYGNLLLVTPTHGTQEEEEEIERAARREGGAHRRLVVIDFEYAGANPRGFDIANHFCEWQADYHHPSLSHSLSSHQPYPSPSEKARFLRAYIGCDQGYDGPAPVDPARQTSANEDIRVQRLLDEIRIWEPSSHAMWAVWGIVQAKDDLLARIRTWKDRASRDRSSTPGSGPASPSWPPSAVSPPLKPTTPTTPTSSESLVDEVKQLGLDEGDVEELADLEELEEVGEVFDYLSYAAERMGMFRRELAELGVI</sequence>
<feature type="region of interest" description="Disordered" evidence="2">
    <location>
        <begin position="1"/>
        <end position="57"/>
    </location>
</feature>
<dbReference type="PANTHER" id="PTHR22603">
    <property type="entry name" value="CHOLINE/ETHANOALAMINE KINASE"/>
    <property type="match status" value="1"/>
</dbReference>
<dbReference type="OrthoDB" id="10267235at2759"/>
<dbReference type="GO" id="GO:0004305">
    <property type="term" value="F:ethanolamine kinase activity"/>
    <property type="evidence" value="ECO:0007669"/>
    <property type="project" value="TreeGrafter"/>
</dbReference>
<organism evidence="3 4">
    <name type="scientific">Rhodotorula taiwanensis</name>
    <dbReference type="NCBI Taxonomy" id="741276"/>
    <lineage>
        <taxon>Eukaryota</taxon>
        <taxon>Fungi</taxon>
        <taxon>Dikarya</taxon>
        <taxon>Basidiomycota</taxon>
        <taxon>Pucciniomycotina</taxon>
        <taxon>Microbotryomycetes</taxon>
        <taxon>Sporidiobolales</taxon>
        <taxon>Sporidiobolaceae</taxon>
        <taxon>Rhodotorula</taxon>
    </lineage>
</organism>
<feature type="compositionally biased region" description="Low complexity" evidence="2">
    <location>
        <begin position="206"/>
        <end position="218"/>
    </location>
</feature>
<dbReference type="EMBL" id="PJQD01000097">
    <property type="protein sequence ID" value="POY70729.1"/>
    <property type="molecule type" value="Genomic_DNA"/>
</dbReference>
<comment type="caution">
    <text evidence="3">The sequence shown here is derived from an EMBL/GenBank/DDBJ whole genome shotgun (WGS) entry which is preliminary data.</text>
</comment>
<proteinExistence type="inferred from homology"/>
<dbReference type="AlphaFoldDB" id="A0A2S5B1R7"/>
<dbReference type="GO" id="GO:0005737">
    <property type="term" value="C:cytoplasm"/>
    <property type="evidence" value="ECO:0007669"/>
    <property type="project" value="TreeGrafter"/>
</dbReference>
<dbReference type="PANTHER" id="PTHR22603:SF93">
    <property type="entry name" value="RE24176P"/>
    <property type="match status" value="1"/>
</dbReference>